<dbReference type="GeneID" id="104731606"/>
<feature type="region of interest" description="Disordered" evidence="1">
    <location>
        <begin position="128"/>
        <end position="173"/>
    </location>
</feature>
<dbReference type="SMART" id="SM00271">
    <property type="entry name" value="DnaJ"/>
    <property type="match status" value="1"/>
</dbReference>
<protein>
    <submittedName>
        <fullName evidence="4">DnaJ homolog subfamily B member 14-like</fullName>
    </submittedName>
</protein>
<evidence type="ECO:0000259" key="2">
    <source>
        <dbReference type="PROSITE" id="PS50076"/>
    </source>
</evidence>
<feature type="domain" description="J" evidence="2">
    <location>
        <begin position="66"/>
        <end position="130"/>
    </location>
</feature>
<dbReference type="PRINTS" id="PR00625">
    <property type="entry name" value="JDOMAIN"/>
</dbReference>
<dbReference type="InterPro" id="IPR036869">
    <property type="entry name" value="J_dom_sf"/>
</dbReference>
<dbReference type="Pfam" id="PF00226">
    <property type="entry name" value="DnaJ"/>
    <property type="match status" value="1"/>
</dbReference>
<evidence type="ECO:0000256" key="1">
    <source>
        <dbReference type="SAM" id="MobiDB-lite"/>
    </source>
</evidence>
<organism evidence="3 4">
    <name type="scientific">Camelina sativa</name>
    <name type="common">False flax</name>
    <name type="synonym">Myagrum sativum</name>
    <dbReference type="NCBI Taxonomy" id="90675"/>
    <lineage>
        <taxon>Eukaryota</taxon>
        <taxon>Viridiplantae</taxon>
        <taxon>Streptophyta</taxon>
        <taxon>Embryophyta</taxon>
        <taxon>Tracheophyta</taxon>
        <taxon>Spermatophyta</taxon>
        <taxon>Magnoliopsida</taxon>
        <taxon>eudicotyledons</taxon>
        <taxon>Gunneridae</taxon>
        <taxon>Pentapetalae</taxon>
        <taxon>rosids</taxon>
        <taxon>malvids</taxon>
        <taxon>Brassicales</taxon>
        <taxon>Brassicaceae</taxon>
        <taxon>Camelineae</taxon>
        <taxon>Camelina</taxon>
    </lineage>
</organism>
<dbReference type="PANTHER" id="PTHR44137">
    <property type="entry name" value="BNAC03G44070D PROTEIN"/>
    <property type="match status" value="1"/>
</dbReference>
<sequence>MECNKEEARRAIDIAEKKISANDYDGAKKFVNKAERLYPQLEGLKQVLMTIDVYISASDKINGESDWYGVLGVDPLADDEAVKKRYKKLALLLHPDKNRFNGAEGAFKLVLQACDLLSDKIKRSAYDQKRKSKQVEQKTPKKSSTTFEAERPFKKRTTSGDANSTFEAERLFKKPMKTENENSTFEAERLFRNPMATGDLNSTYDLEWLFNRGNTNSTFEAEWLFKGGNANSTFEAEWLFKKPMKTENENSTFEAEMLFRNPMATGDLNSTYDAEWLFRQM</sequence>
<dbReference type="PANTHER" id="PTHR44137:SF32">
    <property type="entry name" value="DNAJ HEAT SHOCK AMINO-TERMINAL DOMAIN PROTEIN"/>
    <property type="match status" value="1"/>
</dbReference>
<reference evidence="4" key="2">
    <citation type="submission" date="2025-08" db="UniProtKB">
        <authorList>
            <consortium name="RefSeq"/>
        </authorList>
    </citation>
    <scope>IDENTIFICATION</scope>
    <source>
        <tissue evidence="4">Leaf</tissue>
    </source>
</reference>
<gene>
    <name evidence="4" type="primary">LOC104731606</name>
</gene>
<dbReference type="RefSeq" id="XP_019089427.1">
    <property type="nucleotide sequence ID" value="XM_019233882.1"/>
</dbReference>
<name>A0ABM1QRN9_CAMSA</name>
<dbReference type="SUPFAM" id="SSF46565">
    <property type="entry name" value="Chaperone J-domain"/>
    <property type="match status" value="1"/>
</dbReference>
<proteinExistence type="predicted"/>
<keyword evidence="3" id="KW-1185">Reference proteome</keyword>
<feature type="compositionally biased region" description="Basic and acidic residues" evidence="1">
    <location>
        <begin position="128"/>
        <end position="139"/>
    </location>
</feature>
<dbReference type="PROSITE" id="PS50076">
    <property type="entry name" value="DNAJ_2"/>
    <property type="match status" value="1"/>
</dbReference>
<dbReference type="Proteomes" id="UP000694864">
    <property type="component" value="Chromosome 12"/>
</dbReference>
<evidence type="ECO:0000313" key="3">
    <source>
        <dbReference type="Proteomes" id="UP000694864"/>
    </source>
</evidence>
<reference evidence="3" key="1">
    <citation type="journal article" date="2014" name="Nat. Commun.">
        <title>The emerging biofuel crop Camelina sativa retains a highly undifferentiated hexaploid genome structure.</title>
        <authorList>
            <person name="Kagale S."/>
            <person name="Koh C."/>
            <person name="Nixon J."/>
            <person name="Bollina V."/>
            <person name="Clarke W.E."/>
            <person name="Tuteja R."/>
            <person name="Spillane C."/>
            <person name="Robinson S.J."/>
            <person name="Links M.G."/>
            <person name="Clarke C."/>
            <person name="Higgins E.E."/>
            <person name="Huebert T."/>
            <person name="Sharpe A.G."/>
            <person name="Parkin I.A."/>
        </authorList>
    </citation>
    <scope>NUCLEOTIDE SEQUENCE [LARGE SCALE GENOMIC DNA]</scope>
    <source>
        <strain evidence="3">cv. DH55</strain>
    </source>
</reference>
<dbReference type="InterPro" id="IPR001623">
    <property type="entry name" value="DnaJ_domain"/>
</dbReference>
<accession>A0ABM1QRN9</accession>
<dbReference type="CDD" id="cd06257">
    <property type="entry name" value="DnaJ"/>
    <property type="match status" value="1"/>
</dbReference>
<evidence type="ECO:0000313" key="4">
    <source>
        <dbReference type="RefSeq" id="XP_019089427.1"/>
    </source>
</evidence>
<dbReference type="Gene3D" id="1.10.287.110">
    <property type="entry name" value="DnaJ domain"/>
    <property type="match status" value="1"/>
</dbReference>